<protein>
    <submittedName>
        <fullName evidence="3">Uncharacterized protein</fullName>
    </submittedName>
</protein>
<reference evidence="3" key="1">
    <citation type="submission" date="2023-01" db="EMBL/GenBank/DDBJ databases">
        <authorList>
            <person name="Van Ghelder C."/>
            <person name="Rancurel C."/>
        </authorList>
    </citation>
    <scope>NUCLEOTIDE SEQUENCE</scope>
    <source>
        <strain evidence="3">CNCM I-4278</strain>
    </source>
</reference>
<evidence type="ECO:0000256" key="2">
    <source>
        <dbReference type="SAM" id="Phobius"/>
    </source>
</evidence>
<keyword evidence="2" id="KW-0472">Membrane</keyword>
<evidence type="ECO:0000256" key="1">
    <source>
        <dbReference type="SAM" id="MobiDB-lite"/>
    </source>
</evidence>
<feature type="transmembrane region" description="Helical" evidence="2">
    <location>
        <begin position="94"/>
        <end position="116"/>
    </location>
</feature>
<evidence type="ECO:0000313" key="4">
    <source>
        <dbReference type="Proteomes" id="UP001152607"/>
    </source>
</evidence>
<keyword evidence="4" id="KW-1185">Reference proteome</keyword>
<gene>
    <name evidence="3" type="ORF">PDIGIT_LOCUS5917</name>
</gene>
<keyword evidence="2" id="KW-1133">Transmembrane helix</keyword>
<accession>A0A9W4XI73</accession>
<organism evidence="3 4">
    <name type="scientific">Periconia digitata</name>
    <dbReference type="NCBI Taxonomy" id="1303443"/>
    <lineage>
        <taxon>Eukaryota</taxon>
        <taxon>Fungi</taxon>
        <taxon>Dikarya</taxon>
        <taxon>Ascomycota</taxon>
        <taxon>Pezizomycotina</taxon>
        <taxon>Dothideomycetes</taxon>
        <taxon>Pleosporomycetidae</taxon>
        <taxon>Pleosporales</taxon>
        <taxon>Massarineae</taxon>
        <taxon>Periconiaceae</taxon>
        <taxon>Periconia</taxon>
    </lineage>
</organism>
<dbReference type="EMBL" id="CAOQHR010000003">
    <property type="protein sequence ID" value="CAI6332884.1"/>
    <property type="molecule type" value="Genomic_DNA"/>
</dbReference>
<proteinExistence type="predicted"/>
<dbReference type="Proteomes" id="UP001152607">
    <property type="component" value="Unassembled WGS sequence"/>
</dbReference>
<dbReference type="AlphaFoldDB" id="A0A9W4XI73"/>
<sequence>MSDGLASPTPGWSPDDPRSQHGGYANHEFGRTSSRTEEAVSNDWRHVSASAISRFLFIPVLSGGAVHAGTPCLGEFLFGIGVFKSLLSSSCAKCGLFVAIVQFPLLMLVLISPTLITLQSDTLQLLPVHYVSS</sequence>
<keyword evidence="2" id="KW-0812">Transmembrane</keyword>
<name>A0A9W4XI73_9PLEO</name>
<feature type="region of interest" description="Disordered" evidence="1">
    <location>
        <begin position="1"/>
        <end position="34"/>
    </location>
</feature>
<comment type="caution">
    <text evidence="3">The sequence shown here is derived from an EMBL/GenBank/DDBJ whole genome shotgun (WGS) entry which is preliminary data.</text>
</comment>
<evidence type="ECO:0000313" key="3">
    <source>
        <dbReference type="EMBL" id="CAI6332884.1"/>
    </source>
</evidence>